<reference evidence="4" key="1">
    <citation type="submission" date="2023-04" db="EMBL/GenBank/DDBJ databases">
        <title>Candida boidinii NBRC 10035.</title>
        <authorList>
            <person name="Ichikawa N."/>
            <person name="Sato H."/>
            <person name="Tonouchi N."/>
        </authorList>
    </citation>
    <scope>NUCLEOTIDE SEQUENCE</scope>
    <source>
        <strain evidence="4">NBRC 10035</strain>
    </source>
</reference>
<evidence type="ECO:0000313" key="5">
    <source>
        <dbReference type="Proteomes" id="UP001165120"/>
    </source>
</evidence>
<sequence length="491" mass="53414">MIIQLLFLYWLFAFANADISTYTSNVAACEIPTNRLQPGFSVNIYSYNNLATPTLALDEIFRGYTTLSKRYSNTVVSSISLSAAGPTTMTAWGMTFGNEAIIIEFFSYFYVDQTGFYAFQSNNIDDGVMILIGLAAFKCGDMSGIGNGYTYLLYQRYENPISAISEVYLEKGQYYPLRIVYFNNESPIFLNVNIQDSNGSTLDQETVLFNDISDGSASGFTAMYYPTSFATGCSIPATALQQGFDVNVYTYSSESSTMSPSVYSSEYKSLSKVASNNGVVSSISLSAPSAYTMTTWGMTFLNSHIFVEILAYLYVEVSGVYIFRNTNIDDGVMIFIAENAFSCCDSTDLGSSEEYILYVQKPSGKSSSYVDSNVYLTAGGYYPLRIVYYNRSGSAYLILPITDPSGSSVDQQKALFNVPPLSQTNMCELITVYPTDSGGQPTNSNGVPVNSDGQPTNSDGAATNSNGQPTNSDGAATNSNGQPTNSDAYQQ</sequence>
<evidence type="ECO:0000256" key="2">
    <source>
        <dbReference type="SAM" id="SignalP"/>
    </source>
</evidence>
<feature type="domain" description="PA14" evidence="3">
    <location>
        <begin position="257"/>
        <end position="415"/>
    </location>
</feature>
<dbReference type="PROSITE" id="PS51820">
    <property type="entry name" value="PA14"/>
    <property type="match status" value="2"/>
</dbReference>
<evidence type="ECO:0000313" key="4">
    <source>
        <dbReference type="EMBL" id="GME75617.1"/>
    </source>
</evidence>
<proteinExistence type="predicted"/>
<dbReference type="AlphaFoldDB" id="A0A9W6T5N1"/>
<dbReference type="Pfam" id="PF10528">
    <property type="entry name" value="GLEYA"/>
    <property type="match status" value="2"/>
</dbReference>
<feature type="signal peptide" evidence="2">
    <location>
        <begin position="1"/>
        <end position="17"/>
    </location>
</feature>
<dbReference type="SUPFAM" id="SSF56988">
    <property type="entry name" value="Anthrax protective antigen"/>
    <property type="match status" value="1"/>
</dbReference>
<accession>A0A9W6T5N1</accession>
<organism evidence="4 5">
    <name type="scientific">Candida boidinii</name>
    <name type="common">Yeast</name>
    <dbReference type="NCBI Taxonomy" id="5477"/>
    <lineage>
        <taxon>Eukaryota</taxon>
        <taxon>Fungi</taxon>
        <taxon>Dikarya</taxon>
        <taxon>Ascomycota</taxon>
        <taxon>Saccharomycotina</taxon>
        <taxon>Pichiomycetes</taxon>
        <taxon>Pichiales</taxon>
        <taxon>Pichiaceae</taxon>
        <taxon>Ogataea</taxon>
        <taxon>Ogataea/Candida clade</taxon>
    </lineage>
</organism>
<comment type="caution">
    <text evidence="4">The sequence shown here is derived from an EMBL/GenBank/DDBJ whole genome shotgun (WGS) entry which is preliminary data.</text>
</comment>
<feature type="domain" description="PA14" evidence="3">
    <location>
        <begin position="37"/>
        <end position="211"/>
    </location>
</feature>
<evidence type="ECO:0000256" key="1">
    <source>
        <dbReference type="SAM" id="MobiDB-lite"/>
    </source>
</evidence>
<dbReference type="Gene3D" id="2.60.120.1560">
    <property type="match status" value="2"/>
</dbReference>
<keyword evidence="5" id="KW-1185">Reference proteome</keyword>
<feature type="region of interest" description="Disordered" evidence="1">
    <location>
        <begin position="432"/>
        <end position="491"/>
    </location>
</feature>
<feature type="compositionally biased region" description="Polar residues" evidence="1">
    <location>
        <begin position="437"/>
        <end position="491"/>
    </location>
</feature>
<protein>
    <submittedName>
        <fullName evidence="4">Unnamed protein product</fullName>
    </submittedName>
</protein>
<gene>
    <name evidence="4" type="ORF">Cboi02_000485500</name>
</gene>
<dbReference type="InterPro" id="IPR037524">
    <property type="entry name" value="PA14/GLEYA"/>
</dbReference>
<dbReference type="EMBL" id="BSXN01002111">
    <property type="protein sequence ID" value="GME75617.1"/>
    <property type="molecule type" value="Genomic_DNA"/>
</dbReference>
<keyword evidence="2" id="KW-0732">Signal</keyword>
<name>A0A9W6T5N1_CANBO</name>
<dbReference type="InterPro" id="IPR018871">
    <property type="entry name" value="GLEYA_adhesin_domain"/>
</dbReference>
<dbReference type="Proteomes" id="UP001165120">
    <property type="component" value="Unassembled WGS sequence"/>
</dbReference>
<evidence type="ECO:0000259" key="3">
    <source>
        <dbReference type="PROSITE" id="PS51820"/>
    </source>
</evidence>
<feature type="chain" id="PRO_5040718227" evidence="2">
    <location>
        <begin position="18"/>
        <end position="491"/>
    </location>
</feature>